<protein>
    <submittedName>
        <fullName evidence="1">Uncharacterized protein</fullName>
    </submittedName>
</protein>
<dbReference type="Proteomes" id="UP000289703">
    <property type="component" value="Unassembled WGS sequence"/>
</dbReference>
<evidence type="ECO:0000313" key="2">
    <source>
        <dbReference type="Proteomes" id="UP000289703"/>
    </source>
</evidence>
<dbReference type="RefSeq" id="WP_129255806.1">
    <property type="nucleotide sequence ID" value="NZ_SAXA01000027.1"/>
</dbReference>
<dbReference type="OrthoDB" id="6401163at2"/>
<dbReference type="AlphaFoldDB" id="A0A4Q1JHI9"/>
<dbReference type="PROSITE" id="PS51257">
    <property type="entry name" value="PROKAR_LIPOPROTEIN"/>
    <property type="match status" value="1"/>
</dbReference>
<keyword evidence="2" id="KW-1185">Reference proteome</keyword>
<comment type="caution">
    <text evidence="1">The sequence shown here is derived from an EMBL/GenBank/DDBJ whole genome shotgun (WGS) entry which is preliminary data.</text>
</comment>
<sequence>MESYFEKSSLKSKLTYILLYCLSYGCRIGSSAKETKKRLKVEFEFDAKRIRSCIDLIQDTEGAIFSFSEYGLQKFSFNNVNGDGELYLRLYGILNAIYLQLNSIIELYDVLKIPGKKKVINRFKELEIYEIRNVVASHTVNYMDSENISPKGFSKNFFRITQMFLTAKSEEMNAVDGFDNVREYNLYNSFLEYNRVSEEILYDCVTNYFERIIINKTKRDDLFSHYEINGLEHFNYEILYKNDKLYRDRLNNISEELKMEDEEFDEEMNVDSNISIEKLQDLLETDVTSFKEKVTPPNKS</sequence>
<accession>A0A4Q1JHI9</accession>
<gene>
    <name evidence="1" type="ORF">EO244_16590</name>
</gene>
<organism evidence="1 2">
    <name type="scientific">Ancylomarina salipaludis</name>
    <dbReference type="NCBI Taxonomy" id="2501299"/>
    <lineage>
        <taxon>Bacteria</taxon>
        <taxon>Pseudomonadati</taxon>
        <taxon>Bacteroidota</taxon>
        <taxon>Bacteroidia</taxon>
        <taxon>Marinilabiliales</taxon>
        <taxon>Marinifilaceae</taxon>
        <taxon>Ancylomarina</taxon>
    </lineage>
</organism>
<evidence type="ECO:0000313" key="1">
    <source>
        <dbReference type="EMBL" id="RXQ87258.1"/>
    </source>
</evidence>
<proteinExistence type="predicted"/>
<name>A0A4Q1JHI9_9BACT</name>
<reference evidence="1 2" key="1">
    <citation type="submission" date="2019-01" db="EMBL/GenBank/DDBJ databases">
        <title>Ancylomarina salipaludis sp. nov., isolated from a salt marsh.</title>
        <authorList>
            <person name="Yoon J.-H."/>
        </authorList>
    </citation>
    <scope>NUCLEOTIDE SEQUENCE [LARGE SCALE GENOMIC DNA]</scope>
    <source>
        <strain evidence="1 2">SHSM-M15</strain>
    </source>
</reference>
<dbReference type="EMBL" id="SAXA01000027">
    <property type="protein sequence ID" value="RXQ87258.1"/>
    <property type="molecule type" value="Genomic_DNA"/>
</dbReference>